<proteinExistence type="predicted"/>
<dbReference type="EMBL" id="KL363193">
    <property type="protein sequence ID" value="KFD56529.1"/>
    <property type="molecule type" value="Genomic_DNA"/>
</dbReference>
<dbReference type="EMBL" id="KL367484">
    <property type="protein sequence ID" value="KFD71060.1"/>
    <property type="molecule type" value="Genomic_DNA"/>
</dbReference>
<keyword evidence="3" id="KW-1185">Reference proteome</keyword>
<evidence type="ECO:0000313" key="1">
    <source>
        <dbReference type="EMBL" id="KFD56529.1"/>
    </source>
</evidence>
<dbReference type="Proteomes" id="UP000030758">
    <property type="component" value="Unassembled WGS sequence"/>
</dbReference>
<name>A0A085MH33_9BILA</name>
<feature type="non-terminal residue" evidence="1">
    <location>
        <position position="90"/>
    </location>
</feature>
<sequence length="90" mass="10143">MKANLHTFERYDSLQSVPFLPSLSVLQQLLCCNDIPLISSFDIASPDHITFDILLRLNVVEMPGKESEATLMIAQLNRTDSMFTILLLTC</sequence>
<reference evidence="1 3" key="1">
    <citation type="journal article" date="2014" name="Nat. Genet.">
        <title>Genome and transcriptome of the porcine whipworm Trichuris suis.</title>
        <authorList>
            <person name="Jex A.R."/>
            <person name="Nejsum P."/>
            <person name="Schwarz E.M."/>
            <person name="Hu L."/>
            <person name="Young N.D."/>
            <person name="Hall R.S."/>
            <person name="Korhonen P.K."/>
            <person name="Liao S."/>
            <person name="Thamsborg S."/>
            <person name="Xia J."/>
            <person name="Xu P."/>
            <person name="Wang S."/>
            <person name="Scheerlinck J.P."/>
            <person name="Hofmann A."/>
            <person name="Sternberg P.W."/>
            <person name="Wang J."/>
            <person name="Gasser R.B."/>
        </authorList>
    </citation>
    <scope>NUCLEOTIDE SEQUENCE [LARGE SCALE GENOMIC DNA]</scope>
    <source>
        <strain evidence="2">DCEP-RM93F</strain>
        <strain evidence="1">DCEP-RM93M</strain>
    </source>
</reference>
<accession>A0A085MH33</accession>
<gene>
    <name evidence="1" type="ORF">M513_02633</name>
    <name evidence="2" type="ORF">M514_02633</name>
</gene>
<organism evidence="1 3">
    <name type="scientific">Trichuris suis</name>
    <name type="common">pig whipworm</name>
    <dbReference type="NCBI Taxonomy" id="68888"/>
    <lineage>
        <taxon>Eukaryota</taxon>
        <taxon>Metazoa</taxon>
        <taxon>Ecdysozoa</taxon>
        <taxon>Nematoda</taxon>
        <taxon>Enoplea</taxon>
        <taxon>Dorylaimia</taxon>
        <taxon>Trichinellida</taxon>
        <taxon>Trichuridae</taxon>
        <taxon>Trichuris</taxon>
    </lineage>
</organism>
<evidence type="ECO:0000313" key="3">
    <source>
        <dbReference type="Proteomes" id="UP000030764"/>
    </source>
</evidence>
<evidence type="ECO:0000313" key="2">
    <source>
        <dbReference type="EMBL" id="KFD71060.1"/>
    </source>
</evidence>
<dbReference type="Proteomes" id="UP000030764">
    <property type="component" value="Unassembled WGS sequence"/>
</dbReference>
<dbReference type="AlphaFoldDB" id="A0A085MH33"/>
<protein>
    <submittedName>
        <fullName evidence="1">Uncharacterized protein</fullName>
    </submittedName>
</protein>